<evidence type="ECO:0000313" key="4">
    <source>
        <dbReference type="EMBL" id="GAA5414515.1"/>
    </source>
</evidence>
<gene>
    <name evidence="3" type="primary">ureD</name>
    <name evidence="4" type="ORF">UREOM_2260</name>
</gene>
<comment type="function">
    <text evidence="3">Required for maturation of urease via the functional incorporation of the urease nickel metallocenter.</text>
</comment>
<dbReference type="Pfam" id="PF01774">
    <property type="entry name" value="UreD"/>
    <property type="match status" value="1"/>
</dbReference>
<keyword evidence="5" id="KW-1185">Reference proteome</keyword>
<reference evidence="4" key="1">
    <citation type="submission" date="2024-02" db="EMBL/GenBank/DDBJ databases">
        <title>Draft genome sequence of new strains in genus Ureaplasma.</title>
        <authorList>
            <person name="Nakajima Y."/>
            <person name="Segawa T."/>
        </authorList>
    </citation>
    <scope>NUCLEOTIDE SEQUENCE [LARGE SCALE GENOMIC DNA]</scope>
    <source>
        <strain evidence="4">OM1</strain>
    </source>
</reference>
<dbReference type="RefSeq" id="WP_353289679.1">
    <property type="nucleotide sequence ID" value="NZ_BAABQM010000001.1"/>
</dbReference>
<evidence type="ECO:0000256" key="3">
    <source>
        <dbReference type="HAMAP-Rule" id="MF_01384"/>
    </source>
</evidence>
<keyword evidence="3" id="KW-0996">Nickel insertion</keyword>
<dbReference type="InterPro" id="IPR002669">
    <property type="entry name" value="UreD"/>
</dbReference>
<evidence type="ECO:0000313" key="5">
    <source>
        <dbReference type="Proteomes" id="UP001449582"/>
    </source>
</evidence>
<dbReference type="Proteomes" id="UP001449582">
    <property type="component" value="Unassembled WGS sequence"/>
</dbReference>
<organism evidence="4 5">
    <name type="scientific">Ureaplasma ceti</name>
    <dbReference type="NCBI Taxonomy" id="3119530"/>
    <lineage>
        <taxon>Bacteria</taxon>
        <taxon>Bacillati</taxon>
        <taxon>Mycoplasmatota</taxon>
        <taxon>Mycoplasmoidales</taxon>
        <taxon>Mycoplasmoidaceae</taxon>
        <taxon>Ureaplasma</taxon>
    </lineage>
</organism>
<dbReference type="PANTHER" id="PTHR33643">
    <property type="entry name" value="UREASE ACCESSORY PROTEIN D"/>
    <property type="match status" value="1"/>
</dbReference>
<evidence type="ECO:0000256" key="1">
    <source>
        <dbReference type="ARBA" id="ARBA00007177"/>
    </source>
</evidence>
<protein>
    <recommendedName>
        <fullName evidence="3">Urease accessory protein UreD</fullName>
    </recommendedName>
</protein>
<keyword evidence="3" id="KW-0963">Cytoplasm</keyword>
<accession>A0ABP9U777</accession>
<name>A0ABP9U777_9BACT</name>
<dbReference type="EMBL" id="BAABQM010000001">
    <property type="protein sequence ID" value="GAA5414515.1"/>
    <property type="molecule type" value="Genomic_DNA"/>
</dbReference>
<keyword evidence="2 3" id="KW-0143">Chaperone</keyword>
<comment type="subunit">
    <text evidence="3">UreD, UreF and UreG form a complex that acts as a GTP-hydrolysis-dependent molecular chaperone, activating the urease apoprotein by helping to assemble the nickel containing metallocenter of UreC. The UreE protein probably delivers the nickel.</text>
</comment>
<dbReference type="HAMAP" id="MF_01384">
    <property type="entry name" value="UreD"/>
    <property type="match status" value="1"/>
</dbReference>
<proteinExistence type="inferred from homology"/>
<sequence length="296" mass="34029">MTPLKLWDVAKAQREFEGYIGIEIEKRYKKLTNEPYTSSDIRYTELSRTSKALYLKKDDPTPLFHLLHMGGGFIGGEKFRTDIIVKDNTHGIFTSQSAAKIYKVKEKGVPSFYWVNVEIGENSTMEFINDSVILYPTAEYLQYNVFNLRSTSTFFYSEVFSPGYAQNGGKYEYTEMLLNTKLYIDGRLALFDNLDFEPKSNDPSKFGVMDGYDRCGTAFYISPKITEDLAEELRTLVKEQCSDIDHELGISNFISTGVGVRVLANETYEIQRILMLIHNYLRDKILGLENLDLRKC</sequence>
<dbReference type="PANTHER" id="PTHR33643:SF1">
    <property type="entry name" value="UREASE ACCESSORY PROTEIN D"/>
    <property type="match status" value="1"/>
</dbReference>
<comment type="subcellular location">
    <subcellularLocation>
        <location evidence="3">Cytoplasm</location>
    </subcellularLocation>
</comment>
<comment type="caution">
    <text evidence="4">The sequence shown here is derived from an EMBL/GenBank/DDBJ whole genome shotgun (WGS) entry which is preliminary data.</text>
</comment>
<comment type="similarity">
    <text evidence="1 3">Belongs to the UreD family.</text>
</comment>
<evidence type="ECO:0000256" key="2">
    <source>
        <dbReference type="ARBA" id="ARBA00023186"/>
    </source>
</evidence>